<evidence type="ECO:0000313" key="4">
    <source>
        <dbReference type="Proteomes" id="UP000474757"/>
    </source>
</evidence>
<dbReference type="EMBL" id="JAAGAB010000002">
    <property type="protein sequence ID" value="NDV01107.1"/>
    <property type="molecule type" value="Genomic_DNA"/>
</dbReference>
<evidence type="ECO:0000256" key="1">
    <source>
        <dbReference type="SAM" id="MobiDB-lite"/>
    </source>
</evidence>
<feature type="region of interest" description="Disordered" evidence="1">
    <location>
        <begin position="318"/>
        <end position="339"/>
    </location>
</feature>
<keyword evidence="2" id="KW-0732">Signal</keyword>
<gene>
    <name evidence="3" type="ORF">GZA08_09025</name>
</gene>
<organism evidence="3 4">
    <name type="scientific">Pseudoroseicyclus tamaricis</name>
    <dbReference type="NCBI Taxonomy" id="2705421"/>
    <lineage>
        <taxon>Bacteria</taxon>
        <taxon>Pseudomonadati</taxon>
        <taxon>Pseudomonadota</taxon>
        <taxon>Alphaproteobacteria</taxon>
        <taxon>Rhodobacterales</taxon>
        <taxon>Paracoccaceae</taxon>
        <taxon>Pseudoroseicyclus</taxon>
    </lineage>
</organism>
<dbReference type="Proteomes" id="UP000474757">
    <property type="component" value="Unassembled WGS sequence"/>
</dbReference>
<dbReference type="RefSeq" id="WP_163892419.1">
    <property type="nucleotide sequence ID" value="NZ_JAAFYS010000002.1"/>
</dbReference>
<protein>
    <submittedName>
        <fullName evidence="3">Uncharacterized protein</fullName>
    </submittedName>
</protein>
<dbReference type="AlphaFoldDB" id="A0A6B2JRB1"/>
<reference evidence="3 4" key="1">
    <citation type="submission" date="2020-02" db="EMBL/GenBank/DDBJ databases">
        <title>Pseudoroseicyclus tamarix, sp. nov., isolated from offshore sediment of a Tamarix chinensis forest.</title>
        <authorList>
            <person name="Gai Y."/>
        </authorList>
    </citation>
    <scope>NUCLEOTIDE SEQUENCE [LARGE SCALE GENOMIC DNA]</scope>
    <source>
        <strain evidence="3 4">CLL3-39</strain>
    </source>
</reference>
<feature type="chain" id="PRO_5025344688" evidence="2">
    <location>
        <begin position="25"/>
        <end position="339"/>
    </location>
</feature>
<feature type="signal peptide" evidence="2">
    <location>
        <begin position="1"/>
        <end position="24"/>
    </location>
</feature>
<evidence type="ECO:0000313" key="3">
    <source>
        <dbReference type="EMBL" id="NDV01107.1"/>
    </source>
</evidence>
<sequence length="339" mass="36496">MKTTALTLLLASTAALGGTQAALALDADYWRGGWRTELGTEPHIYQFVIEGEDVRGYYCTNCSDVTTAGFIDGTWSEEDGLEYTVRFPNPDGSIHTTLNQQAMLEGSEITVTGDGVDGDLILIKDPRGPDIGANPVEMYPPGTPATPAMEDAPPQGKTAGMTTQPGSEGYWAPAPFDEELTIDDVAGTWIALFWGGIGMNKQLFHFVRFEDGLRGFVCGRCDNPFTHGGLEDITIDGELVYYKITHEDWGPPGSWHQDVGRIVQNEMVVAAFIDQDVNAGNIPAEAPPIEGYVYSMLGPIAPEATVSTSSENVDIWGPGTGSSVEPPEGREPVAFNFPE</sequence>
<evidence type="ECO:0000256" key="2">
    <source>
        <dbReference type="SAM" id="SignalP"/>
    </source>
</evidence>
<accession>A0A6B2JRB1</accession>
<name>A0A6B2JRB1_9RHOB</name>
<keyword evidence="4" id="KW-1185">Reference proteome</keyword>
<comment type="caution">
    <text evidence="3">The sequence shown here is derived from an EMBL/GenBank/DDBJ whole genome shotgun (WGS) entry which is preliminary data.</text>
</comment>
<proteinExistence type="predicted"/>